<protein>
    <submittedName>
        <fullName evidence="2">Uncharacterized protein</fullName>
    </submittedName>
</protein>
<feature type="signal peptide" evidence="1">
    <location>
        <begin position="1"/>
        <end position="19"/>
    </location>
</feature>
<evidence type="ECO:0000313" key="2">
    <source>
        <dbReference type="EMBL" id="MCC9063356.1"/>
    </source>
</evidence>
<sequence>MKNIIILISIITTSLISNAQNTVDDYDSINAYLDSRNINPKKPSMVIKEKGNNKGALRIFYGGDELSHYTNNYRSPLFNQKAWEEMCKIYSNDTIPRSWKPIDFPNYNFIYQEKKGLWNFEFFDKYERSPMNVYFISEPMYYNQNKYVIFEFSEGITGTGGIQRNQIIIMKKNKDKWEVVETIYDYILH</sequence>
<evidence type="ECO:0000256" key="1">
    <source>
        <dbReference type="SAM" id="SignalP"/>
    </source>
</evidence>
<dbReference type="Proteomes" id="UP001430679">
    <property type="component" value="Unassembled WGS sequence"/>
</dbReference>
<organism evidence="2 3">
    <name type="scientific">Flavobacterium piscisymbiosum</name>
    <dbReference type="NCBI Taxonomy" id="2893753"/>
    <lineage>
        <taxon>Bacteria</taxon>
        <taxon>Pseudomonadati</taxon>
        <taxon>Bacteroidota</taxon>
        <taxon>Flavobacteriia</taxon>
        <taxon>Flavobacteriales</taxon>
        <taxon>Flavobacteriaceae</taxon>
        <taxon>Flavobacterium</taxon>
    </lineage>
</organism>
<keyword evidence="3" id="KW-1185">Reference proteome</keyword>
<evidence type="ECO:0000313" key="3">
    <source>
        <dbReference type="Proteomes" id="UP001430679"/>
    </source>
</evidence>
<gene>
    <name evidence="2" type="ORF">LNP81_10150</name>
</gene>
<accession>A0ABS8MD02</accession>
<dbReference type="RefSeq" id="WP_230035507.1">
    <property type="nucleotide sequence ID" value="NZ_JAJJMM010000001.1"/>
</dbReference>
<dbReference type="EMBL" id="JAJJMM010000001">
    <property type="protein sequence ID" value="MCC9063356.1"/>
    <property type="molecule type" value="Genomic_DNA"/>
</dbReference>
<reference evidence="2" key="1">
    <citation type="submission" date="2021-11" db="EMBL/GenBank/DDBJ databases">
        <title>Description of novel Flavobacterium species.</title>
        <authorList>
            <person name="Saticioglu I.B."/>
            <person name="Ay H."/>
            <person name="Altun S."/>
            <person name="Duman M."/>
        </authorList>
    </citation>
    <scope>NUCLEOTIDE SEQUENCE</scope>
    <source>
        <strain evidence="2">F-30</strain>
    </source>
</reference>
<keyword evidence="1" id="KW-0732">Signal</keyword>
<name>A0ABS8MD02_9FLAO</name>
<comment type="caution">
    <text evidence="2">The sequence shown here is derived from an EMBL/GenBank/DDBJ whole genome shotgun (WGS) entry which is preliminary data.</text>
</comment>
<proteinExistence type="predicted"/>
<feature type="chain" id="PRO_5045719228" evidence="1">
    <location>
        <begin position="20"/>
        <end position="189"/>
    </location>
</feature>